<dbReference type="Gene3D" id="2.80.10.50">
    <property type="match status" value="1"/>
</dbReference>
<reference evidence="2" key="2">
    <citation type="submission" date="2015-01" db="EMBL/GenBank/DDBJ databases">
        <title>Evolutionary Origins and Diversification of the Mycorrhizal Mutualists.</title>
        <authorList>
            <consortium name="DOE Joint Genome Institute"/>
            <consortium name="Mycorrhizal Genomics Consortium"/>
            <person name="Kohler A."/>
            <person name="Kuo A."/>
            <person name="Nagy L.G."/>
            <person name="Floudas D."/>
            <person name="Copeland A."/>
            <person name="Barry K.W."/>
            <person name="Cichocki N."/>
            <person name="Veneault-Fourrey C."/>
            <person name="LaButti K."/>
            <person name="Lindquist E.A."/>
            <person name="Lipzen A."/>
            <person name="Lundell T."/>
            <person name="Morin E."/>
            <person name="Murat C."/>
            <person name="Riley R."/>
            <person name="Ohm R."/>
            <person name="Sun H."/>
            <person name="Tunlid A."/>
            <person name="Henrissat B."/>
            <person name="Grigoriev I.V."/>
            <person name="Hibbett D.S."/>
            <person name="Martin F."/>
        </authorList>
    </citation>
    <scope>NUCLEOTIDE SEQUENCE [LARGE SCALE GENOMIC DNA]</scope>
    <source>
        <strain evidence="2">F 1598</strain>
    </source>
</reference>
<dbReference type="AlphaFoldDB" id="A0A0C3B5Y5"/>
<dbReference type="InterPro" id="IPR035992">
    <property type="entry name" value="Ricin_B-like_lectins"/>
</dbReference>
<gene>
    <name evidence="1" type="ORF">PILCRDRAFT_497919</name>
</gene>
<proteinExistence type="predicted"/>
<dbReference type="HOGENOM" id="CLU_1856040_0_0_1"/>
<sequence>MSSTLAPTPTATPASAPSDGTYYIYAQGLGVFLEFADGTEGTNLTTWKFSGNQSQQWQVAGNSSTSYTFQNVLYQNYFFFTSSAAYLAASLTPYNWYIEGFGGGYIFAPDPSFNSFWNVDDGFTNDNNPIILYGGASP</sequence>
<name>A0A0C3B5Y5_PILCF</name>
<protein>
    <submittedName>
        <fullName evidence="1">Uncharacterized protein</fullName>
    </submittedName>
</protein>
<reference evidence="1 2" key="1">
    <citation type="submission" date="2014-04" db="EMBL/GenBank/DDBJ databases">
        <authorList>
            <consortium name="DOE Joint Genome Institute"/>
            <person name="Kuo A."/>
            <person name="Tarkka M."/>
            <person name="Buscot F."/>
            <person name="Kohler A."/>
            <person name="Nagy L.G."/>
            <person name="Floudas D."/>
            <person name="Copeland A."/>
            <person name="Barry K.W."/>
            <person name="Cichocki N."/>
            <person name="Veneault-Fourrey C."/>
            <person name="LaButti K."/>
            <person name="Lindquist E.A."/>
            <person name="Lipzen A."/>
            <person name="Lundell T."/>
            <person name="Morin E."/>
            <person name="Murat C."/>
            <person name="Sun H."/>
            <person name="Tunlid A."/>
            <person name="Henrissat B."/>
            <person name="Grigoriev I.V."/>
            <person name="Hibbett D.S."/>
            <person name="Martin F."/>
            <person name="Nordberg H.P."/>
            <person name="Cantor M.N."/>
            <person name="Hua S.X."/>
        </authorList>
    </citation>
    <scope>NUCLEOTIDE SEQUENCE [LARGE SCALE GENOMIC DNA]</scope>
    <source>
        <strain evidence="1 2">F 1598</strain>
    </source>
</reference>
<dbReference type="EMBL" id="KN832998">
    <property type="protein sequence ID" value="KIM81623.1"/>
    <property type="molecule type" value="Genomic_DNA"/>
</dbReference>
<organism evidence="1 2">
    <name type="scientific">Piloderma croceum (strain F 1598)</name>
    <dbReference type="NCBI Taxonomy" id="765440"/>
    <lineage>
        <taxon>Eukaryota</taxon>
        <taxon>Fungi</taxon>
        <taxon>Dikarya</taxon>
        <taxon>Basidiomycota</taxon>
        <taxon>Agaricomycotina</taxon>
        <taxon>Agaricomycetes</taxon>
        <taxon>Agaricomycetidae</taxon>
        <taxon>Atheliales</taxon>
        <taxon>Atheliaceae</taxon>
        <taxon>Piloderma</taxon>
    </lineage>
</organism>
<dbReference type="InParanoid" id="A0A0C3B5Y5"/>
<keyword evidence="2" id="KW-1185">Reference proteome</keyword>
<dbReference type="SUPFAM" id="SSF50370">
    <property type="entry name" value="Ricin B-like lectins"/>
    <property type="match status" value="1"/>
</dbReference>
<accession>A0A0C3B5Y5</accession>
<evidence type="ECO:0000313" key="2">
    <source>
        <dbReference type="Proteomes" id="UP000054166"/>
    </source>
</evidence>
<dbReference type="Proteomes" id="UP000054166">
    <property type="component" value="Unassembled WGS sequence"/>
</dbReference>
<dbReference type="OrthoDB" id="3255849at2759"/>
<evidence type="ECO:0000313" key="1">
    <source>
        <dbReference type="EMBL" id="KIM81623.1"/>
    </source>
</evidence>